<dbReference type="PANTHER" id="PTHR15341">
    <property type="entry name" value="SUN-COR STEROID HORMONE RECEPTOR CO-REPRESSOR"/>
    <property type="match status" value="1"/>
</dbReference>
<evidence type="ECO:0000256" key="6">
    <source>
        <dbReference type="RuleBase" id="RU368003"/>
    </source>
</evidence>
<dbReference type="Pfam" id="PF04000">
    <property type="entry name" value="Sas10_Utp3"/>
    <property type="match status" value="1"/>
</dbReference>
<dbReference type="InParanoid" id="A0A3N4KG25"/>
<organism evidence="8 9">
    <name type="scientific">Morchella conica CCBAS932</name>
    <dbReference type="NCBI Taxonomy" id="1392247"/>
    <lineage>
        <taxon>Eukaryota</taxon>
        <taxon>Fungi</taxon>
        <taxon>Dikarya</taxon>
        <taxon>Ascomycota</taxon>
        <taxon>Pezizomycotina</taxon>
        <taxon>Pezizomycetes</taxon>
        <taxon>Pezizales</taxon>
        <taxon>Morchellaceae</taxon>
        <taxon>Morchella</taxon>
    </lineage>
</organism>
<keyword evidence="3 6" id="KW-0698">rRNA processing</keyword>
<feature type="compositionally biased region" description="Basic and acidic residues" evidence="7">
    <location>
        <begin position="128"/>
        <end position="182"/>
    </location>
</feature>
<comment type="similarity">
    <text evidence="2 6">Belongs to the C1D family.</text>
</comment>
<dbReference type="GO" id="GO:0005730">
    <property type="term" value="C:nucleolus"/>
    <property type="evidence" value="ECO:0007669"/>
    <property type="project" value="TreeGrafter"/>
</dbReference>
<feature type="region of interest" description="Disordered" evidence="7">
    <location>
        <begin position="122"/>
        <end position="219"/>
    </location>
</feature>
<dbReference type="GO" id="GO:0000460">
    <property type="term" value="P:maturation of 5.8S rRNA"/>
    <property type="evidence" value="ECO:0007669"/>
    <property type="project" value="TreeGrafter"/>
</dbReference>
<reference evidence="8 9" key="1">
    <citation type="journal article" date="2018" name="Nat. Ecol. Evol.">
        <title>Pezizomycetes genomes reveal the molecular basis of ectomycorrhizal truffle lifestyle.</title>
        <authorList>
            <person name="Murat C."/>
            <person name="Payen T."/>
            <person name="Noel B."/>
            <person name="Kuo A."/>
            <person name="Morin E."/>
            <person name="Chen J."/>
            <person name="Kohler A."/>
            <person name="Krizsan K."/>
            <person name="Balestrini R."/>
            <person name="Da Silva C."/>
            <person name="Montanini B."/>
            <person name="Hainaut M."/>
            <person name="Levati E."/>
            <person name="Barry K.W."/>
            <person name="Belfiori B."/>
            <person name="Cichocki N."/>
            <person name="Clum A."/>
            <person name="Dockter R.B."/>
            <person name="Fauchery L."/>
            <person name="Guy J."/>
            <person name="Iotti M."/>
            <person name="Le Tacon F."/>
            <person name="Lindquist E.A."/>
            <person name="Lipzen A."/>
            <person name="Malagnac F."/>
            <person name="Mello A."/>
            <person name="Molinier V."/>
            <person name="Miyauchi S."/>
            <person name="Poulain J."/>
            <person name="Riccioni C."/>
            <person name="Rubini A."/>
            <person name="Sitrit Y."/>
            <person name="Splivallo R."/>
            <person name="Traeger S."/>
            <person name="Wang M."/>
            <person name="Zifcakova L."/>
            <person name="Wipf D."/>
            <person name="Zambonelli A."/>
            <person name="Paolocci F."/>
            <person name="Nowrousian M."/>
            <person name="Ottonello S."/>
            <person name="Baldrian P."/>
            <person name="Spatafora J.W."/>
            <person name="Henrissat B."/>
            <person name="Nagy L.G."/>
            <person name="Aury J.M."/>
            <person name="Wincker P."/>
            <person name="Grigoriev I.V."/>
            <person name="Bonfante P."/>
            <person name="Martin F.M."/>
        </authorList>
    </citation>
    <scope>NUCLEOTIDE SEQUENCE [LARGE SCALE GENOMIC DNA]</scope>
    <source>
        <strain evidence="8 9">CCBAS932</strain>
    </source>
</reference>
<evidence type="ECO:0000256" key="5">
    <source>
        <dbReference type="ARBA" id="ARBA00023242"/>
    </source>
</evidence>
<dbReference type="OrthoDB" id="1421013at2759"/>
<evidence type="ECO:0000313" key="9">
    <source>
        <dbReference type="Proteomes" id="UP000277580"/>
    </source>
</evidence>
<dbReference type="GO" id="GO:0003723">
    <property type="term" value="F:RNA binding"/>
    <property type="evidence" value="ECO:0007669"/>
    <property type="project" value="UniProtKB-UniRule"/>
</dbReference>
<sequence>MPPSPTSPLTHLSLLDEQLDDLTTTLAPLLTTPGLPSLTATLPIADQARLSVLTAYTLESLLFTYLRLNGVDAKSHPVMEELARVRQYVAKINAAQEAPKRRAAVDKEAVGRFVKAGLAGNTAEGEGVGEKEERERARAKFEEVSRRMERREVEEEEAKEREKGEREKENEEQVTRILESFRSHGVKRGSDEEASGSVSGAGAGGGAEKRKRRRGRKGK</sequence>
<keyword evidence="5 6" id="KW-0539">Nucleus</keyword>
<dbReference type="EMBL" id="ML119152">
    <property type="protein sequence ID" value="RPB09483.1"/>
    <property type="molecule type" value="Genomic_DNA"/>
</dbReference>
<evidence type="ECO:0000256" key="4">
    <source>
        <dbReference type="ARBA" id="ARBA00022884"/>
    </source>
</evidence>
<dbReference type="Proteomes" id="UP000277580">
    <property type="component" value="Unassembled WGS sequence"/>
</dbReference>
<comment type="function">
    <text evidence="6">Required for exosome-dependent processing of pre-rRNA and small nucleolar RNA (snRNA) precursors. Involved in processing of 35S pre-rRNA at the A0, A1 and A2 sites.</text>
</comment>
<name>A0A3N4KG25_9PEZI</name>
<dbReference type="PANTHER" id="PTHR15341:SF3">
    <property type="entry name" value="NUCLEAR NUCLEIC ACID-BINDING PROTEIN C1D"/>
    <property type="match status" value="1"/>
</dbReference>
<dbReference type="InterPro" id="IPR007146">
    <property type="entry name" value="Sas10/Utp3/C1D"/>
</dbReference>
<accession>A0A3N4KG25</accession>
<dbReference type="STRING" id="1392247.A0A3N4KG25"/>
<dbReference type="GO" id="GO:0010468">
    <property type="term" value="P:regulation of gene expression"/>
    <property type="evidence" value="ECO:0007669"/>
    <property type="project" value="TreeGrafter"/>
</dbReference>
<dbReference type="AlphaFoldDB" id="A0A3N4KG25"/>
<evidence type="ECO:0000313" key="8">
    <source>
        <dbReference type="EMBL" id="RPB09483.1"/>
    </source>
</evidence>
<evidence type="ECO:0000256" key="7">
    <source>
        <dbReference type="SAM" id="MobiDB-lite"/>
    </source>
</evidence>
<gene>
    <name evidence="8" type="ORF">P167DRAFT_594115</name>
</gene>
<evidence type="ECO:0000256" key="2">
    <source>
        <dbReference type="ARBA" id="ARBA00009154"/>
    </source>
</evidence>
<protein>
    <recommendedName>
        <fullName evidence="6">Exosome complex protein</fullName>
    </recommendedName>
</protein>
<keyword evidence="4 6" id="KW-0694">RNA-binding</keyword>
<proteinExistence type="inferred from homology"/>
<evidence type="ECO:0000256" key="3">
    <source>
        <dbReference type="ARBA" id="ARBA00022552"/>
    </source>
</evidence>
<keyword evidence="9" id="KW-1185">Reference proteome</keyword>
<feature type="compositionally biased region" description="Basic residues" evidence="7">
    <location>
        <begin position="209"/>
        <end position="219"/>
    </location>
</feature>
<evidence type="ECO:0000256" key="1">
    <source>
        <dbReference type="ARBA" id="ARBA00004123"/>
    </source>
</evidence>
<dbReference type="InterPro" id="IPR011082">
    <property type="entry name" value="Exosome-assoc_fac/DNA_repair"/>
</dbReference>
<comment type="subcellular location">
    <subcellularLocation>
        <location evidence="1 6">Nucleus</location>
    </subcellularLocation>
</comment>
<dbReference type="GO" id="GO:0000178">
    <property type="term" value="C:exosome (RNase complex)"/>
    <property type="evidence" value="ECO:0007669"/>
    <property type="project" value="TreeGrafter"/>
</dbReference>
<dbReference type="GO" id="GO:0003677">
    <property type="term" value="F:DNA binding"/>
    <property type="evidence" value="ECO:0007669"/>
    <property type="project" value="TreeGrafter"/>
</dbReference>